<dbReference type="Proteomes" id="UP000887579">
    <property type="component" value="Unplaced"/>
</dbReference>
<organism evidence="1 2">
    <name type="scientific">Panagrolaimus sp. ES5</name>
    <dbReference type="NCBI Taxonomy" id="591445"/>
    <lineage>
        <taxon>Eukaryota</taxon>
        <taxon>Metazoa</taxon>
        <taxon>Ecdysozoa</taxon>
        <taxon>Nematoda</taxon>
        <taxon>Chromadorea</taxon>
        <taxon>Rhabditida</taxon>
        <taxon>Tylenchina</taxon>
        <taxon>Panagrolaimomorpha</taxon>
        <taxon>Panagrolaimoidea</taxon>
        <taxon>Panagrolaimidae</taxon>
        <taxon>Panagrolaimus</taxon>
    </lineage>
</organism>
<protein>
    <submittedName>
        <fullName evidence="2">Secreted protein</fullName>
    </submittedName>
</protein>
<reference evidence="2" key="1">
    <citation type="submission" date="2022-11" db="UniProtKB">
        <authorList>
            <consortium name="WormBaseParasite"/>
        </authorList>
    </citation>
    <scope>IDENTIFICATION</scope>
</reference>
<evidence type="ECO:0000313" key="1">
    <source>
        <dbReference type="Proteomes" id="UP000887579"/>
    </source>
</evidence>
<name>A0AC34F8M3_9BILA</name>
<evidence type="ECO:0000313" key="2">
    <source>
        <dbReference type="WBParaSite" id="ES5_v2.g13508.t1"/>
    </source>
</evidence>
<dbReference type="WBParaSite" id="ES5_v2.g13508.t1">
    <property type="protein sequence ID" value="ES5_v2.g13508.t1"/>
    <property type="gene ID" value="ES5_v2.g13508"/>
</dbReference>
<accession>A0AC34F8M3</accession>
<sequence length="201" mass="22124">MFWRLIFAAILLSNIESLKVEECDNGTISFDGNLEKCATQPLHFLGDFNCAFFWHDNCGICDENPDFSKQNFQYDASAVVVRDGCVATACHGLNFSGGCADFGPGYHNFWFAKQLTSGNVAEGIDGPHSFNDRVKSAKCHCTNPTTTTPPSTTATTTVPQKVQTIDISNIKDNEKLIYNLDILLIPKTAAIKPTKNTILDY</sequence>
<proteinExistence type="predicted"/>